<dbReference type="EC" id="2.1.1.-" evidence="3"/>
<evidence type="ECO:0000313" key="3">
    <source>
        <dbReference type="EMBL" id="MFD2481584.1"/>
    </source>
</evidence>
<dbReference type="Pfam" id="PF08241">
    <property type="entry name" value="Methyltransf_11"/>
    <property type="match status" value="1"/>
</dbReference>
<dbReference type="RefSeq" id="WP_344273414.1">
    <property type="nucleotide sequence ID" value="NZ_BAAAHV010000011.1"/>
</dbReference>
<reference evidence="4" key="1">
    <citation type="journal article" date="2019" name="Int. J. Syst. Evol. Microbiol.">
        <title>The Global Catalogue of Microorganisms (GCM) 10K type strain sequencing project: providing services to taxonomists for standard genome sequencing and annotation.</title>
        <authorList>
            <consortium name="The Broad Institute Genomics Platform"/>
            <consortium name="The Broad Institute Genome Sequencing Center for Infectious Disease"/>
            <person name="Wu L."/>
            <person name="Ma J."/>
        </authorList>
    </citation>
    <scope>NUCLEOTIDE SEQUENCE [LARGE SCALE GENOMIC DNA]</scope>
    <source>
        <strain evidence="4">CGMCC 4.7638</strain>
    </source>
</reference>
<dbReference type="Gene3D" id="3.40.50.150">
    <property type="entry name" value="Vaccinia Virus protein VP39"/>
    <property type="match status" value="1"/>
</dbReference>
<evidence type="ECO:0000256" key="1">
    <source>
        <dbReference type="SAM" id="MobiDB-lite"/>
    </source>
</evidence>
<dbReference type="PANTHER" id="PTHR43591:SF24">
    <property type="entry name" value="2-METHOXY-6-POLYPRENYL-1,4-BENZOQUINOL METHYLASE, MITOCHONDRIAL"/>
    <property type="match status" value="1"/>
</dbReference>
<dbReference type="SUPFAM" id="SSF48452">
    <property type="entry name" value="TPR-like"/>
    <property type="match status" value="1"/>
</dbReference>
<dbReference type="PANTHER" id="PTHR43591">
    <property type="entry name" value="METHYLTRANSFERASE"/>
    <property type="match status" value="1"/>
</dbReference>
<evidence type="ECO:0000259" key="2">
    <source>
        <dbReference type="Pfam" id="PF08241"/>
    </source>
</evidence>
<sequence length="568" mass="61421">MRICWTRRSPGPVVAVRAVEEQEAVAVETTGETFLLDKSGEPVTGPEPSRAPGRTAPGPVEDWGGDLPVRHRAETGEPRLVVAADAERVHVLVEGIPWDSLRLDGEIVGLAFAKNWGLAVAATASGVLYAVHVSPTAAEVAALLCAEQELSGQHFSQAACHFSSLGSPGFAVRRIARLRRTGVLAQEDADRLVAEIARTSGRTLREDPFAAFDAAEALARTGETQTAIGFYQTAADSVRLRARALRAVGDAFGSLGADAAADLAYRRSAACEPTLADKRKIYDFACALQKRARFPEAVCQFELLLSWEAGFQDAWTRAETCRRERTAARPGTRISAYDGTFYHQFENASEPDRAKKHVEMTRLFEAIDLSRTRASLDVGSGTLRYPRLLAEHGVLSVGIDLRDEGIHQLPDDGGPRRFAVADGSALPFLDGSFDLVTCMMGTINHFSRAARLSFVAEAHRVLRPGGVFIVSAWDPRCPHQSFLAMYTPAELSDLRTRLVPPPVLAGEMAAAGFTETGTTPFYLLPDWMATSTGATTAHLDALAEFDAELRAARPGECGQMFFASGRRP</sequence>
<evidence type="ECO:0000313" key="4">
    <source>
        <dbReference type="Proteomes" id="UP001597542"/>
    </source>
</evidence>
<dbReference type="InterPro" id="IPR013216">
    <property type="entry name" value="Methyltransf_11"/>
</dbReference>
<dbReference type="Gene3D" id="1.25.40.10">
    <property type="entry name" value="Tetratricopeptide repeat domain"/>
    <property type="match status" value="1"/>
</dbReference>
<dbReference type="CDD" id="cd02440">
    <property type="entry name" value="AdoMet_MTases"/>
    <property type="match status" value="1"/>
</dbReference>
<keyword evidence="4" id="KW-1185">Reference proteome</keyword>
<dbReference type="SUPFAM" id="SSF53335">
    <property type="entry name" value="S-adenosyl-L-methionine-dependent methyltransferases"/>
    <property type="match status" value="1"/>
</dbReference>
<feature type="region of interest" description="Disordered" evidence="1">
    <location>
        <begin position="36"/>
        <end position="64"/>
    </location>
</feature>
<dbReference type="Proteomes" id="UP001597542">
    <property type="component" value="Unassembled WGS sequence"/>
</dbReference>
<organism evidence="3 4">
    <name type="scientific">Amycolatopsis albidoflavus</name>
    <dbReference type="NCBI Taxonomy" id="102226"/>
    <lineage>
        <taxon>Bacteria</taxon>
        <taxon>Bacillati</taxon>
        <taxon>Actinomycetota</taxon>
        <taxon>Actinomycetes</taxon>
        <taxon>Pseudonocardiales</taxon>
        <taxon>Pseudonocardiaceae</taxon>
        <taxon>Amycolatopsis</taxon>
    </lineage>
</organism>
<keyword evidence="3" id="KW-0489">Methyltransferase</keyword>
<dbReference type="GO" id="GO:0032259">
    <property type="term" value="P:methylation"/>
    <property type="evidence" value="ECO:0007669"/>
    <property type="project" value="UniProtKB-KW"/>
</dbReference>
<name>A0ABW5HX61_9PSEU</name>
<keyword evidence="3" id="KW-0808">Transferase</keyword>
<protein>
    <submittedName>
        <fullName evidence="3">Class I SAM-dependent methyltransferase</fullName>
        <ecNumber evidence="3">2.1.1.-</ecNumber>
    </submittedName>
</protein>
<feature type="domain" description="Methyltransferase type 11" evidence="2">
    <location>
        <begin position="376"/>
        <end position="470"/>
    </location>
</feature>
<dbReference type="GO" id="GO:0008168">
    <property type="term" value="F:methyltransferase activity"/>
    <property type="evidence" value="ECO:0007669"/>
    <property type="project" value="UniProtKB-KW"/>
</dbReference>
<accession>A0ABW5HX61</accession>
<dbReference type="EMBL" id="JBHUKQ010000010">
    <property type="protein sequence ID" value="MFD2481584.1"/>
    <property type="molecule type" value="Genomic_DNA"/>
</dbReference>
<gene>
    <name evidence="3" type="ORF">ACFSUT_14975</name>
</gene>
<dbReference type="InterPro" id="IPR011990">
    <property type="entry name" value="TPR-like_helical_dom_sf"/>
</dbReference>
<dbReference type="InterPro" id="IPR029063">
    <property type="entry name" value="SAM-dependent_MTases_sf"/>
</dbReference>
<proteinExistence type="predicted"/>
<comment type="caution">
    <text evidence="3">The sequence shown here is derived from an EMBL/GenBank/DDBJ whole genome shotgun (WGS) entry which is preliminary data.</text>
</comment>